<evidence type="ECO:0000313" key="1">
    <source>
        <dbReference type="EMBL" id="CAI3971392.1"/>
    </source>
</evidence>
<dbReference type="InterPro" id="IPR043519">
    <property type="entry name" value="NT_sf"/>
</dbReference>
<organism evidence="1">
    <name type="scientific">Variovorax phage VAC_51</name>
    <dbReference type="NCBI Taxonomy" id="2985242"/>
    <lineage>
        <taxon>Viruses</taxon>
        <taxon>Duplodnaviria</taxon>
        <taxon>Heunggongvirae</taxon>
        <taxon>Uroviricota</taxon>
        <taxon>Caudoviricetes</taxon>
        <taxon>Autographivirales</taxon>
        <taxon>Autoscriptoviridae</taxon>
        <taxon>Trelivelvirus</taxon>
        <taxon>Trelivelvirus VAC51</taxon>
    </lineage>
</organism>
<protein>
    <submittedName>
        <fullName evidence="1">Nucleotidyltransferase</fullName>
    </submittedName>
</protein>
<proteinExistence type="predicted"/>
<sequence>MTTIALEAVDKFLTRLYADYRIMAACVGGAARDTYLGRKPKDYDFVFLDTGGRDRAGVLDALVDIFGGVVDLEGEGSAANADQRNLLGVWEARCPATTAGYPFQFLLYDEKTTASFQRNAAHAVVLHDCSLNHAWLAKVNGRIVARVTDEFPNPATGNRNFFAANTSNDRKLYIMSKFPEFQHCF</sequence>
<dbReference type="Gene3D" id="3.30.460.10">
    <property type="entry name" value="Beta Polymerase, domain 2"/>
    <property type="match status" value="1"/>
</dbReference>
<reference evidence="1" key="1">
    <citation type="submission" date="2022-10" db="EMBL/GenBank/DDBJ databases">
        <authorList>
            <person name="Meaden S."/>
        </authorList>
    </citation>
    <scope>NUCLEOTIDE SEQUENCE</scope>
</reference>
<dbReference type="SUPFAM" id="SSF81301">
    <property type="entry name" value="Nucleotidyltransferase"/>
    <property type="match status" value="1"/>
</dbReference>
<accession>A0A9N6WSD2</accession>
<name>A0A9N6WSD2_9CAUD</name>
<gene>
    <name evidence="1" type="ORF">VAC51_00045</name>
</gene>
<dbReference type="EMBL" id="OX359471">
    <property type="protein sequence ID" value="CAI3971392.1"/>
    <property type="molecule type" value="Genomic_DNA"/>
</dbReference>